<evidence type="ECO:0000256" key="7">
    <source>
        <dbReference type="ARBA" id="ARBA00023264"/>
    </source>
</evidence>
<dbReference type="HAMAP" id="MF_00019">
    <property type="entry name" value="PlsX"/>
    <property type="match status" value="1"/>
</dbReference>
<comment type="catalytic activity">
    <reaction evidence="1 10">
        <text>a fatty acyl-[ACP] + phosphate = an acyl phosphate + holo-[ACP]</text>
        <dbReference type="Rhea" id="RHEA:42292"/>
        <dbReference type="Rhea" id="RHEA-COMP:9685"/>
        <dbReference type="Rhea" id="RHEA-COMP:14125"/>
        <dbReference type="ChEBI" id="CHEBI:43474"/>
        <dbReference type="ChEBI" id="CHEBI:59918"/>
        <dbReference type="ChEBI" id="CHEBI:64479"/>
        <dbReference type="ChEBI" id="CHEBI:138651"/>
        <dbReference type="EC" id="2.3.1.274"/>
    </reaction>
</comment>
<dbReference type="AlphaFoldDB" id="A0A6B9ZCQ7"/>
<name>A0A6B9ZCQ7_9BACT</name>
<evidence type="ECO:0000256" key="3">
    <source>
        <dbReference type="ARBA" id="ARBA00022516"/>
    </source>
</evidence>
<dbReference type="InterPro" id="IPR012281">
    <property type="entry name" value="Phospholipid_synth_PlsX-like"/>
</dbReference>
<keyword evidence="6 10" id="KW-0594">Phospholipid biosynthesis</keyword>
<dbReference type="GO" id="GO:0043811">
    <property type="term" value="F:phosphate:acyl-[acyl carrier protein] acyltransferase activity"/>
    <property type="evidence" value="ECO:0007669"/>
    <property type="project" value="UniProtKB-UniRule"/>
</dbReference>
<keyword evidence="5 10" id="KW-0443">Lipid metabolism</keyword>
<dbReference type="EC" id="2.3.1.274" evidence="8 10"/>
<evidence type="ECO:0000313" key="11">
    <source>
        <dbReference type="EMBL" id="QHS60150.1"/>
    </source>
</evidence>
<accession>A0A6B9ZCQ7</accession>
<reference evidence="11 12" key="1">
    <citation type="submission" date="2020-01" db="EMBL/GenBank/DDBJ databases">
        <title>Complete genome sequence of Chitinophaga sp. H33E-04 isolated from quinoa roots.</title>
        <authorList>
            <person name="Weon H.-Y."/>
            <person name="Lee S.A."/>
        </authorList>
    </citation>
    <scope>NUCLEOTIDE SEQUENCE [LARGE SCALE GENOMIC DNA]</scope>
    <source>
        <strain evidence="11 12">H33E-04</strain>
    </source>
</reference>
<dbReference type="Proteomes" id="UP000476411">
    <property type="component" value="Chromosome"/>
</dbReference>
<keyword evidence="4 10" id="KW-0808">Transferase</keyword>
<evidence type="ECO:0000256" key="6">
    <source>
        <dbReference type="ARBA" id="ARBA00023209"/>
    </source>
</evidence>
<comment type="function">
    <text evidence="10">Catalyzes the reversible formation of acyl-phosphate (acyl-PO(4)) from acyl-[acyl-carrier-protein] (acyl-ACP). This enzyme utilizes acyl-ACP as fatty acyl donor, but not acyl-CoA.</text>
</comment>
<dbReference type="Gene3D" id="3.40.718.10">
    <property type="entry name" value="Isopropylmalate Dehydrogenase"/>
    <property type="match status" value="1"/>
</dbReference>
<keyword evidence="11" id="KW-0012">Acyltransferase</keyword>
<comment type="subunit">
    <text evidence="9 10">Homodimer. Probably interacts with PlsY.</text>
</comment>
<evidence type="ECO:0000256" key="1">
    <source>
        <dbReference type="ARBA" id="ARBA00001232"/>
    </source>
</evidence>
<dbReference type="EMBL" id="CP048113">
    <property type="protein sequence ID" value="QHS60150.1"/>
    <property type="molecule type" value="Genomic_DNA"/>
</dbReference>
<dbReference type="PANTHER" id="PTHR30100">
    <property type="entry name" value="FATTY ACID/PHOSPHOLIPID SYNTHESIS PROTEIN PLSX"/>
    <property type="match status" value="1"/>
</dbReference>
<keyword evidence="7 10" id="KW-1208">Phospholipid metabolism</keyword>
<dbReference type="KEGG" id="chih:GWR21_11225"/>
<organism evidence="11 12">
    <name type="scientific">Chitinophaga agri</name>
    <dbReference type="NCBI Taxonomy" id="2703787"/>
    <lineage>
        <taxon>Bacteria</taxon>
        <taxon>Pseudomonadati</taxon>
        <taxon>Bacteroidota</taxon>
        <taxon>Chitinophagia</taxon>
        <taxon>Chitinophagales</taxon>
        <taxon>Chitinophagaceae</taxon>
        <taxon>Chitinophaga</taxon>
    </lineage>
</organism>
<keyword evidence="2 10" id="KW-0963">Cytoplasm</keyword>
<sequence length="313" mass="33722">MRIGLDMMGGDFAPLEAVKGVKLFLETVANEAHLVLIGDEAALTPLLSDAQLDQSKYSVVHSSQVIGMNEHPTKALKEKQESSISIGFHLLKSGKVDAFISAGNTGAMMVGALYSIKAMEGVQRPTISTPVPREDGSYGLLLDVGINADCKPENLLQFAILGSLYSKHILGVDNPTVGLLNIGEEEGKGNLLAQATYPLLKENPLLNFIGNVEGRDILTNKADVIVCEGFTGNIVLKMAESFHTIAARRGIQDDYMQKFDFESYGGTPVLGVSQPVIIGHGISQAVAFKNMISLAQQMLTTKLLDKMRESFVK</sequence>
<dbReference type="GO" id="GO:0006633">
    <property type="term" value="P:fatty acid biosynthetic process"/>
    <property type="evidence" value="ECO:0007669"/>
    <property type="project" value="UniProtKB-UniRule"/>
</dbReference>
<dbReference type="PANTHER" id="PTHR30100:SF1">
    <property type="entry name" value="PHOSPHATE ACYLTRANSFERASE"/>
    <property type="match status" value="1"/>
</dbReference>
<dbReference type="InterPro" id="IPR003664">
    <property type="entry name" value="FA_synthesis"/>
</dbReference>
<gene>
    <name evidence="10 11" type="primary">plsX</name>
    <name evidence="11" type="ORF">GWR21_11225</name>
</gene>
<comment type="similarity">
    <text evidence="10">Belongs to the PlsX family.</text>
</comment>
<dbReference type="UniPathway" id="UPA00085"/>
<proteinExistence type="inferred from homology"/>
<comment type="pathway">
    <text evidence="10">Lipid metabolism; phospholipid metabolism.</text>
</comment>
<dbReference type="GO" id="GO:0005737">
    <property type="term" value="C:cytoplasm"/>
    <property type="evidence" value="ECO:0007669"/>
    <property type="project" value="UniProtKB-SubCell"/>
</dbReference>
<evidence type="ECO:0000256" key="5">
    <source>
        <dbReference type="ARBA" id="ARBA00023098"/>
    </source>
</evidence>
<evidence type="ECO:0000256" key="2">
    <source>
        <dbReference type="ARBA" id="ARBA00022490"/>
    </source>
</evidence>
<evidence type="ECO:0000256" key="9">
    <source>
        <dbReference type="ARBA" id="ARBA00046608"/>
    </source>
</evidence>
<evidence type="ECO:0000256" key="4">
    <source>
        <dbReference type="ARBA" id="ARBA00022679"/>
    </source>
</evidence>
<dbReference type="PIRSF" id="PIRSF002465">
    <property type="entry name" value="Phsphlp_syn_PlsX"/>
    <property type="match status" value="1"/>
</dbReference>
<keyword evidence="12" id="KW-1185">Reference proteome</keyword>
<evidence type="ECO:0000256" key="10">
    <source>
        <dbReference type="HAMAP-Rule" id="MF_00019"/>
    </source>
</evidence>
<dbReference type="SUPFAM" id="SSF53659">
    <property type="entry name" value="Isocitrate/Isopropylmalate dehydrogenase-like"/>
    <property type="match status" value="1"/>
</dbReference>
<dbReference type="NCBIfam" id="TIGR00182">
    <property type="entry name" value="plsX"/>
    <property type="match status" value="1"/>
</dbReference>
<comment type="subcellular location">
    <subcellularLocation>
        <location evidence="10">Cytoplasm</location>
    </subcellularLocation>
    <text evidence="10">Associated with the membrane possibly through PlsY.</text>
</comment>
<protein>
    <recommendedName>
        <fullName evidence="8 10">Phosphate acyltransferase</fullName>
        <ecNumber evidence="8 10">2.3.1.274</ecNumber>
    </recommendedName>
    <alternativeName>
        <fullName evidence="10">Acyl-ACP phosphotransacylase</fullName>
    </alternativeName>
    <alternativeName>
        <fullName evidence="10">Acyl-[acyl-carrier-protein]--phosphate acyltransferase</fullName>
    </alternativeName>
    <alternativeName>
        <fullName evidence="10">Phosphate-acyl-ACP acyltransferase</fullName>
    </alternativeName>
</protein>
<evidence type="ECO:0000256" key="8">
    <source>
        <dbReference type="ARBA" id="ARBA00024069"/>
    </source>
</evidence>
<dbReference type="Pfam" id="PF02504">
    <property type="entry name" value="FA_synthesis"/>
    <property type="match status" value="1"/>
</dbReference>
<evidence type="ECO:0000313" key="12">
    <source>
        <dbReference type="Proteomes" id="UP000476411"/>
    </source>
</evidence>
<dbReference type="GO" id="GO:0008654">
    <property type="term" value="P:phospholipid biosynthetic process"/>
    <property type="evidence" value="ECO:0007669"/>
    <property type="project" value="UniProtKB-KW"/>
</dbReference>
<dbReference type="RefSeq" id="WP_162331842.1">
    <property type="nucleotide sequence ID" value="NZ_CP048113.1"/>
</dbReference>
<keyword evidence="3 10" id="KW-0444">Lipid biosynthesis</keyword>